<gene>
    <name evidence="1" type="ORF">NCTC1934_04114</name>
</gene>
<protein>
    <recommendedName>
        <fullName evidence="3">PPOX class F420-dependent enzyme</fullName>
    </recommendedName>
</protein>
<reference evidence="1 2" key="1">
    <citation type="submission" date="2018-06" db="EMBL/GenBank/DDBJ databases">
        <authorList>
            <consortium name="Pathogen Informatics"/>
            <person name="Doyle S."/>
        </authorList>
    </citation>
    <scope>NUCLEOTIDE SEQUENCE [LARGE SCALE GENOMIC DNA]</scope>
    <source>
        <strain evidence="1 2">NCTC1934</strain>
    </source>
</reference>
<evidence type="ECO:0000313" key="1">
    <source>
        <dbReference type="EMBL" id="SUA80106.1"/>
    </source>
</evidence>
<dbReference type="EMBL" id="UGRY01000002">
    <property type="protein sequence ID" value="SUA80106.1"/>
    <property type="molecule type" value="Genomic_DNA"/>
</dbReference>
<proteinExistence type="predicted"/>
<accession>A0A378YSI0</accession>
<keyword evidence="2" id="KW-1185">Reference proteome</keyword>
<sequence length="164" mass="18006">MVSHTAPAMRPHRRAEMVPVGTSAWHDGSLWWDAKSVLVTRPVAPGSIATAPHLVLPAEQGRLAFVLSSYGEEAQQLAYDGRVVIQIGDWRGRPALGSRQHYGTAHIVNDPRVTERVHEGMRIKYGARTALARMAHRFAHGAVPYGDLVAIVELHPQGPLMISR</sequence>
<evidence type="ECO:0008006" key="3">
    <source>
        <dbReference type="Google" id="ProtNLM"/>
    </source>
</evidence>
<dbReference type="AlphaFoldDB" id="A0A378YSI0"/>
<dbReference type="SUPFAM" id="SSF50475">
    <property type="entry name" value="FMN-binding split barrel"/>
    <property type="match status" value="1"/>
</dbReference>
<evidence type="ECO:0000313" key="2">
    <source>
        <dbReference type="Proteomes" id="UP000255467"/>
    </source>
</evidence>
<organism evidence="1 2">
    <name type="scientific">Nocardia otitidiscaviarum</name>
    <dbReference type="NCBI Taxonomy" id="1823"/>
    <lineage>
        <taxon>Bacteria</taxon>
        <taxon>Bacillati</taxon>
        <taxon>Actinomycetota</taxon>
        <taxon>Actinomycetes</taxon>
        <taxon>Mycobacteriales</taxon>
        <taxon>Nocardiaceae</taxon>
        <taxon>Nocardia</taxon>
    </lineage>
</organism>
<dbReference type="Proteomes" id="UP000255467">
    <property type="component" value="Unassembled WGS sequence"/>
</dbReference>
<name>A0A378YSI0_9NOCA</name>